<evidence type="ECO:0000313" key="11">
    <source>
        <dbReference type="EMBL" id="AYO45027.1"/>
    </source>
</evidence>
<dbReference type="EC" id="3.6.1.22" evidence="4"/>
<dbReference type="InterPro" id="IPR000086">
    <property type="entry name" value="NUDIX_hydrolase_dom"/>
</dbReference>
<evidence type="ECO:0000256" key="6">
    <source>
        <dbReference type="ARBA" id="ARBA00022801"/>
    </source>
</evidence>
<dbReference type="STRING" id="425264.A0A3G2SDH2"/>
<comment type="cofactor">
    <cofactor evidence="1">
        <name>Mg(2+)</name>
        <dbReference type="ChEBI" id="CHEBI:18420"/>
    </cofactor>
</comment>
<dbReference type="InterPro" id="IPR049734">
    <property type="entry name" value="NudC-like_C"/>
</dbReference>
<comment type="cofactor">
    <cofactor evidence="2">
        <name>Zn(2+)</name>
        <dbReference type="ChEBI" id="CHEBI:29105"/>
    </cofactor>
</comment>
<dbReference type="Proteomes" id="UP000269793">
    <property type="component" value="Chromosome IX"/>
</dbReference>
<dbReference type="Pfam" id="PF00293">
    <property type="entry name" value="NUDIX"/>
    <property type="match status" value="1"/>
</dbReference>
<reference evidence="11 12" key="1">
    <citation type="submission" date="2018-10" db="EMBL/GenBank/DDBJ databases">
        <title>Complete genome sequence of Malassezia restricta CBS 7877.</title>
        <authorList>
            <person name="Morand S.C."/>
            <person name="Bertignac M."/>
            <person name="Iltis A."/>
            <person name="Kolder I."/>
            <person name="Pirovano W."/>
            <person name="Jourdain R."/>
            <person name="Clavaud C."/>
        </authorList>
    </citation>
    <scope>NUCLEOTIDE SEQUENCE [LARGE SCALE GENOMIC DNA]</scope>
    <source>
        <strain evidence="11 12">CBS 7877</strain>
    </source>
</reference>
<dbReference type="GO" id="GO:0110153">
    <property type="term" value="F:RNA NAD-cap (NMN-forming) hydrolase activity"/>
    <property type="evidence" value="ECO:0007669"/>
    <property type="project" value="RHEA"/>
</dbReference>
<proteinExistence type="inferred from homology"/>
<dbReference type="Gene3D" id="3.90.79.20">
    <property type="match status" value="1"/>
</dbReference>
<protein>
    <recommendedName>
        <fullName evidence="4">NAD(+) diphosphatase</fullName>
        <ecNumber evidence="4">3.6.1.22</ecNumber>
    </recommendedName>
</protein>
<keyword evidence="5" id="KW-0479">Metal-binding</keyword>
<dbReference type="Pfam" id="PF09296">
    <property type="entry name" value="NUDIX-like"/>
    <property type="match status" value="1"/>
</dbReference>
<dbReference type="GO" id="GO:0046872">
    <property type="term" value="F:metal ion binding"/>
    <property type="evidence" value="ECO:0007669"/>
    <property type="project" value="UniProtKB-KW"/>
</dbReference>
<keyword evidence="12" id="KW-1185">Reference proteome</keyword>
<dbReference type="AlphaFoldDB" id="A0A3G2SDH2"/>
<keyword evidence="6 11" id="KW-0378">Hydrolase</keyword>
<keyword evidence="7" id="KW-0460">Magnesium</keyword>
<dbReference type="GO" id="GO:0005829">
    <property type="term" value="C:cytosol"/>
    <property type="evidence" value="ECO:0007669"/>
    <property type="project" value="TreeGrafter"/>
</dbReference>
<evidence type="ECO:0000256" key="2">
    <source>
        <dbReference type="ARBA" id="ARBA00001947"/>
    </source>
</evidence>
<evidence type="ECO:0000256" key="7">
    <source>
        <dbReference type="ARBA" id="ARBA00022842"/>
    </source>
</evidence>
<sequence length="411" mass="45455">MTSSTATCAGLRFDRVSWLRGSNAFLNAALTSDAARILLLDRGHPLVHKSPARRKQVYFASWSDVRSTVLACVDRPEYGVFGPEPYNLRMREGSPQKVWLGSTQGLISPLLSLAFLGIEMREDGPSLPAEPGLHVPTGMPYFVLSLTARSQHRHAWTEACDVLDMRKALGSLAPQDTALVSMARSLIDWNERTRHCPSCGSKQYSALSGHKRVCGTALAKHAYPCSMLEIGGRAPPQECEAWSSLQNYTHPRTDPVVLVGVVCDDKILLARKRGWPKGLYSCIAGFVEQGESIEEATRREAMEETGLDVGHVSYQCSQPWPFPAQLMLGLLAFVKTPDAQVRLDLDNELEEAFFATKEQVKSMLCSQNDQQSHDVVRHGHPVTVPGPEALAHELLSRWAQSSHHVEVHSRL</sequence>
<dbReference type="GO" id="GO:0006742">
    <property type="term" value="P:NADP+ catabolic process"/>
    <property type="evidence" value="ECO:0007669"/>
    <property type="project" value="TreeGrafter"/>
</dbReference>
<dbReference type="GO" id="GO:0005777">
    <property type="term" value="C:peroxisome"/>
    <property type="evidence" value="ECO:0007669"/>
    <property type="project" value="TreeGrafter"/>
</dbReference>
<dbReference type="Gene3D" id="3.90.79.10">
    <property type="entry name" value="Nucleoside Triphosphate Pyrophosphohydrolase"/>
    <property type="match status" value="1"/>
</dbReference>
<dbReference type="CDD" id="cd03429">
    <property type="entry name" value="NUDIX_NADH_pyrophosphatase_Nudt13"/>
    <property type="match status" value="1"/>
</dbReference>
<dbReference type="InterPro" id="IPR015375">
    <property type="entry name" value="NADH_PPase-like_N"/>
</dbReference>
<dbReference type="GO" id="GO:0019677">
    <property type="term" value="P:NAD+ catabolic process"/>
    <property type="evidence" value="ECO:0007669"/>
    <property type="project" value="TreeGrafter"/>
</dbReference>
<dbReference type="SUPFAM" id="SSF55811">
    <property type="entry name" value="Nudix"/>
    <property type="match status" value="1"/>
</dbReference>
<gene>
    <name evidence="11" type="primary">NUDT12</name>
    <name evidence="11" type="ORF">DNF11_4077</name>
</gene>
<accession>A0A3G2SDH2</accession>
<evidence type="ECO:0000256" key="9">
    <source>
        <dbReference type="ARBA" id="ARBA00023679"/>
    </source>
</evidence>
<comment type="catalytic activity">
    <reaction evidence="9">
        <text>a 5'-end NAD(+)-phospho-ribonucleoside in mRNA + H2O = a 5'-end phospho-adenosine-phospho-ribonucleoside in mRNA + beta-nicotinamide D-ribonucleotide + 2 H(+)</text>
        <dbReference type="Rhea" id="RHEA:60876"/>
        <dbReference type="Rhea" id="RHEA-COMP:15698"/>
        <dbReference type="Rhea" id="RHEA-COMP:15719"/>
        <dbReference type="ChEBI" id="CHEBI:14649"/>
        <dbReference type="ChEBI" id="CHEBI:15377"/>
        <dbReference type="ChEBI" id="CHEBI:15378"/>
        <dbReference type="ChEBI" id="CHEBI:144029"/>
        <dbReference type="ChEBI" id="CHEBI:144051"/>
    </reaction>
    <physiologicalReaction direction="left-to-right" evidence="9">
        <dbReference type="Rhea" id="RHEA:60877"/>
    </physiologicalReaction>
</comment>
<dbReference type="InterPro" id="IPR050241">
    <property type="entry name" value="NAD-cap_RNA_hydrolase_NudC"/>
</dbReference>
<evidence type="ECO:0000256" key="1">
    <source>
        <dbReference type="ARBA" id="ARBA00001946"/>
    </source>
</evidence>
<comment type="similarity">
    <text evidence="3">Belongs to the Nudix hydrolase family. NudC subfamily.</text>
</comment>
<dbReference type="PANTHER" id="PTHR42904">
    <property type="entry name" value="NUDIX HYDROLASE, NUDC SUBFAMILY"/>
    <property type="match status" value="1"/>
</dbReference>
<evidence type="ECO:0000256" key="4">
    <source>
        <dbReference type="ARBA" id="ARBA00012381"/>
    </source>
</evidence>
<name>A0A3G2SDH2_MALR7</name>
<evidence type="ECO:0000256" key="8">
    <source>
        <dbReference type="ARBA" id="ARBA00023027"/>
    </source>
</evidence>
<evidence type="ECO:0000256" key="5">
    <source>
        <dbReference type="ARBA" id="ARBA00022723"/>
    </source>
</evidence>
<evidence type="ECO:0000256" key="3">
    <source>
        <dbReference type="ARBA" id="ARBA00009595"/>
    </source>
</evidence>
<dbReference type="PROSITE" id="PS51462">
    <property type="entry name" value="NUDIX"/>
    <property type="match status" value="1"/>
</dbReference>
<organism evidence="11 12">
    <name type="scientific">Malassezia restricta (strain ATCC 96810 / NBRC 103918 / CBS 7877)</name>
    <name type="common">Seborrheic dermatitis infection agent</name>
    <dbReference type="NCBI Taxonomy" id="425264"/>
    <lineage>
        <taxon>Eukaryota</taxon>
        <taxon>Fungi</taxon>
        <taxon>Dikarya</taxon>
        <taxon>Basidiomycota</taxon>
        <taxon>Ustilaginomycotina</taxon>
        <taxon>Malasseziomycetes</taxon>
        <taxon>Malasseziales</taxon>
        <taxon>Malasseziaceae</taxon>
        <taxon>Malassezia</taxon>
    </lineage>
</organism>
<evidence type="ECO:0000313" key="12">
    <source>
        <dbReference type="Proteomes" id="UP000269793"/>
    </source>
</evidence>
<dbReference type="InterPro" id="IPR015797">
    <property type="entry name" value="NUDIX_hydrolase-like_dom_sf"/>
</dbReference>
<dbReference type="GO" id="GO:0035529">
    <property type="term" value="F:NADH pyrophosphatase activity"/>
    <property type="evidence" value="ECO:0007669"/>
    <property type="project" value="TreeGrafter"/>
</dbReference>
<dbReference type="VEuPathDB" id="FungiDB:DNF11_4077"/>
<evidence type="ECO:0000259" key="10">
    <source>
        <dbReference type="PROSITE" id="PS51462"/>
    </source>
</evidence>
<dbReference type="PANTHER" id="PTHR42904:SF6">
    <property type="entry name" value="NAD-CAPPED RNA HYDROLASE NUDT12"/>
    <property type="match status" value="1"/>
</dbReference>
<feature type="domain" description="Nudix hydrolase" evidence="10">
    <location>
        <begin position="251"/>
        <end position="378"/>
    </location>
</feature>
<keyword evidence="8" id="KW-0520">NAD</keyword>
<dbReference type="EMBL" id="CP033156">
    <property type="protein sequence ID" value="AYO45027.1"/>
    <property type="molecule type" value="Genomic_DNA"/>
</dbReference>
<dbReference type="OrthoDB" id="10249612at2759"/>